<keyword evidence="1" id="KW-0723">Serine/threonine-protein kinase</keyword>
<evidence type="ECO:0000256" key="3">
    <source>
        <dbReference type="ARBA" id="ARBA00022777"/>
    </source>
</evidence>
<protein>
    <recommendedName>
        <fullName evidence="4">Alpha-type protein kinase domain-containing protein</fullName>
    </recommendedName>
</protein>
<gene>
    <name evidence="5" type="ORF">DFH07DRAFT_736241</name>
</gene>
<name>A0AAD7JP09_9AGAR</name>
<evidence type="ECO:0000256" key="1">
    <source>
        <dbReference type="ARBA" id="ARBA00022527"/>
    </source>
</evidence>
<evidence type="ECO:0000313" key="5">
    <source>
        <dbReference type="EMBL" id="KAJ7768665.1"/>
    </source>
</evidence>
<dbReference type="GO" id="GO:0004674">
    <property type="term" value="F:protein serine/threonine kinase activity"/>
    <property type="evidence" value="ECO:0007669"/>
    <property type="project" value="UniProtKB-KW"/>
</dbReference>
<organism evidence="5 6">
    <name type="scientific">Mycena maculata</name>
    <dbReference type="NCBI Taxonomy" id="230809"/>
    <lineage>
        <taxon>Eukaryota</taxon>
        <taxon>Fungi</taxon>
        <taxon>Dikarya</taxon>
        <taxon>Basidiomycota</taxon>
        <taxon>Agaricomycotina</taxon>
        <taxon>Agaricomycetes</taxon>
        <taxon>Agaricomycetidae</taxon>
        <taxon>Agaricales</taxon>
        <taxon>Marasmiineae</taxon>
        <taxon>Mycenaceae</taxon>
        <taxon>Mycena</taxon>
    </lineage>
</organism>
<dbReference type="SUPFAM" id="SSF56112">
    <property type="entry name" value="Protein kinase-like (PK-like)"/>
    <property type="match status" value="1"/>
</dbReference>
<evidence type="ECO:0000313" key="6">
    <source>
        <dbReference type="Proteomes" id="UP001215280"/>
    </source>
</evidence>
<sequence length="232" mass="26353">MVYKVFRALIPYPGKAIFHRYFFQVILDGLPWVAKRYFNIGAGEGLVDIGENHDQVVKEVTRQSRTSYFLTRFIAGAQRQGVDIDQGIHVTDFKLAVEVVPGASGPSRASGFSIEQYNATRQAEDNANNAGSNTGIIVWLFEPRRSSKVQHWSGTNEYPPWHRNKLGSTLNAFAHYAYLLSLESTVFCDLQSKSNFVLLFKHFSQLHLSSRNGHQRERGWNSSLVRHHDSHT</sequence>
<evidence type="ECO:0000256" key="2">
    <source>
        <dbReference type="ARBA" id="ARBA00022679"/>
    </source>
</evidence>
<dbReference type="AlphaFoldDB" id="A0AAD7JP09"/>
<keyword evidence="6" id="KW-1185">Reference proteome</keyword>
<feature type="domain" description="Alpha-type protein kinase" evidence="4">
    <location>
        <begin position="28"/>
        <end position="194"/>
    </location>
</feature>
<keyword evidence="2" id="KW-0808">Transferase</keyword>
<dbReference type="InterPro" id="IPR004166">
    <property type="entry name" value="a-kinase_dom"/>
</dbReference>
<dbReference type="GO" id="GO:0005524">
    <property type="term" value="F:ATP binding"/>
    <property type="evidence" value="ECO:0007669"/>
    <property type="project" value="InterPro"/>
</dbReference>
<dbReference type="Proteomes" id="UP001215280">
    <property type="component" value="Unassembled WGS sequence"/>
</dbReference>
<dbReference type="InterPro" id="IPR011009">
    <property type="entry name" value="Kinase-like_dom_sf"/>
</dbReference>
<accession>A0AAD7JP09</accession>
<reference evidence="5" key="1">
    <citation type="submission" date="2023-03" db="EMBL/GenBank/DDBJ databases">
        <title>Massive genome expansion in bonnet fungi (Mycena s.s.) driven by repeated elements and novel gene families across ecological guilds.</title>
        <authorList>
            <consortium name="Lawrence Berkeley National Laboratory"/>
            <person name="Harder C.B."/>
            <person name="Miyauchi S."/>
            <person name="Viragh M."/>
            <person name="Kuo A."/>
            <person name="Thoen E."/>
            <person name="Andreopoulos B."/>
            <person name="Lu D."/>
            <person name="Skrede I."/>
            <person name="Drula E."/>
            <person name="Henrissat B."/>
            <person name="Morin E."/>
            <person name="Kohler A."/>
            <person name="Barry K."/>
            <person name="LaButti K."/>
            <person name="Morin E."/>
            <person name="Salamov A."/>
            <person name="Lipzen A."/>
            <person name="Mereny Z."/>
            <person name="Hegedus B."/>
            <person name="Baldrian P."/>
            <person name="Stursova M."/>
            <person name="Weitz H."/>
            <person name="Taylor A."/>
            <person name="Grigoriev I.V."/>
            <person name="Nagy L.G."/>
            <person name="Martin F."/>
            <person name="Kauserud H."/>
        </authorList>
    </citation>
    <scope>NUCLEOTIDE SEQUENCE</scope>
    <source>
        <strain evidence="5">CBHHK188m</strain>
    </source>
</reference>
<keyword evidence="3" id="KW-0418">Kinase</keyword>
<evidence type="ECO:0000259" key="4">
    <source>
        <dbReference type="Pfam" id="PF02816"/>
    </source>
</evidence>
<proteinExistence type="predicted"/>
<dbReference type="EMBL" id="JARJLG010000027">
    <property type="protein sequence ID" value="KAJ7768665.1"/>
    <property type="molecule type" value="Genomic_DNA"/>
</dbReference>
<comment type="caution">
    <text evidence="5">The sequence shown here is derived from an EMBL/GenBank/DDBJ whole genome shotgun (WGS) entry which is preliminary data.</text>
</comment>
<dbReference type="Pfam" id="PF02816">
    <property type="entry name" value="Alpha_kinase"/>
    <property type="match status" value="1"/>
</dbReference>